<organism evidence="1 2">
    <name type="scientific">Natrinema soli</name>
    <dbReference type="NCBI Taxonomy" id="1930624"/>
    <lineage>
        <taxon>Archaea</taxon>
        <taxon>Methanobacteriati</taxon>
        <taxon>Methanobacteriota</taxon>
        <taxon>Stenosarchaea group</taxon>
        <taxon>Halobacteria</taxon>
        <taxon>Halobacteriales</taxon>
        <taxon>Natrialbaceae</taxon>
        <taxon>Natrinema</taxon>
    </lineage>
</organism>
<protein>
    <submittedName>
        <fullName evidence="1">Uncharacterized protein</fullName>
    </submittedName>
</protein>
<reference evidence="1 2" key="1">
    <citation type="journal article" date="2019" name="Int. J. Syst. Evol. Microbiol.">
        <title>The Global Catalogue of Microorganisms (GCM) 10K type strain sequencing project: providing services to taxonomists for standard genome sequencing and annotation.</title>
        <authorList>
            <consortium name="The Broad Institute Genomics Platform"/>
            <consortium name="The Broad Institute Genome Sequencing Center for Infectious Disease"/>
            <person name="Wu L."/>
            <person name="Ma J."/>
        </authorList>
    </citation>
    <scope>NUCLEOTIDE SEQUENCE [LARGE SCALE GENOMIC DNA]</scope>
    <source>
        <strain evidence="1 2">LMG 29247</strain>
    </source>
</reference>
<accession>A0ABD5SHV3</accession>
<gene>
    <name evidence="1" type="ORF">ACFQE6_05950</name>
</gene>
<evidence type="ECO:0000313" key="2">
    <source>
        <dbReference type="Proteomes" id="UP001596383"/>
    </source>
</evidence>
<dbReference type="Proteomes" id="UP001596383">
    <property type="component" value="Unassembled WGS sequence"/>
</dbReference>
<dbReference type="AlphaFoldDB" id="A0ABD5SHV3"/>
<sequence>MGEFGVSPACGTVQAPLALEKLLTLFSESSSQHRYLAAGTRITMGVSAFDWRIGSRCG</sequence>
<dbReference type="EMBL" id="JBHSWV010000091">
    <property type="protein sequence ID" value="MFC6764589.1"/>
    <property type="molecule type" value="Genomic_DNA"/>
</dbReference>
<name>A0ABD5SHV3_9EURY</name>
<keyword evidence="2" id="KW-1185">Reference proteome</keyword>
<evidence type="ECO:0000313" key="1">
    <source>
        <dbReference type="EMBL" id="MFC6764589.1"/>
    </source>
</evidence>
<proteinExistence type="predicted"/>
<comment type="caution">
    <text evidence="1">The sequence shown here is derived from an EMBL/GenBank/DDBJ whole genome shotgun (WGS) entry which is preliminary data.</text>
</comment>